<comment type="caution">
    <text evidence="2">The sequence shown here is derived from an EMBL/GenBank/DDBJ whole genome shotgun (WGS) entry which is preliminary data.</text>
</comment>
<dbReference type="EMBL" id="JAYMYR010000004">
    <property type="protein sequence ID" value="KAK7368380.1"/>
    <property type="molecule type" value="Genomic_DNA"/>
</dbReference>
<feature type="compositionally biased region" description="Basic and acidic residues" evidence="1">
    <location>
        <begin position="56"/>
        <end position="74"/>
    </location>
</feature>
<reference evidence="2 3" key="1">
    <citation type="submission" date="2024-01" db="EMBL/GenBank/DDBJ databases">
        <title>The genomes of 5 underutilized Papilionoideae crops provide insights into root nodulation and disease resistanc.</title>
        <authorList>
            <person name="Jiang F."/>
        </authorList>
    </citation>
    <scope>NUCLEOTIDE SEQUENCE [LARGE SCALE GENOMIC DNA]</scope>
    <source>
        <strain evidence="2">JINMINGXINNONG_FW02</strain>
        <tissue evidence="2">Leaves</tissue>
    </source>
</reference>
<sequence length="157" mass="16650">MYTKLKVITISNTKALPTPTPVEVQMREQSAKNRNKGQEEGGHHRAQELGDDVDDTMEKGDVASDEGAKGDNRVHVTSGDVGTNGDGDKKAECVGDGRDETGRCGGVVVSKLVEGDAGTRAGKHKDEGGDELSQTRLQRVGSGEMGVSGDKLMEYAY</sequence>
<gene>
    <name evidence="2" type="ORF">VNO80_10405</name>
</gene>
<feature type="region of interest" description="Disordered" evidence="1">
    <location>
        <begin position="115"/>
        <end position="148"/>
    </location>
</feature>
<feature type="compositionally biased region" description="Basic and acidic residues" evidence="1">
    <location>
        <begin position="86"/>
        <end position="101"/>
    </location>
</feature>
<dbReference type="Proteomes" id="UP001374584">
    <property type="component" value="Unassembled WGS sequence"/>
</dbReference>
<feature type="compositionally biased region" description="Basic and acidic residues" evidence="1">
    <location>
        <begin position="25"/>
        <end position="48"/>
    </location>
</feature>
<protein>
    <submittedName>
        <fullName evidence="2">Uncharacterized protein</fullName>
    </submittedName>
</protein>
<evidence type="ECO:0000313" key="2">
    <source>
        <dbReference type="EMBL" id="KAK7368380.1"/>
    </source>
</evidence>
<dbReference type="AlphaFoldDB" id="A0AAN9N8C4"/>
<organism evidence="2 3">
    <name type="scientific">Phaseolus coccineus</name>
    <name type="common">Scarlet runner bean</name>
    <name type="synonym">Phaseolus multiflorus</name>
    <dbReference type="NCBI Taxonomy" id="3886"/>
    <lineage>
        <taxon>Eukaryota</taxon>
        <taxon>Viridiplantae</taxon>
        <taxon>Streptophyta</taxon>
        <taxon>Embryophyta</taxon>
        <taxon>Tracheophyta</taxon>
        <taxon>Spermatophyta</taxon>
        <taxon>Magnoliopsida</taxon>
        <taxon>eudicotyledons</taxon>
        <taxon>Gunneridae</taxon>
        <taxon>Pentapetalae</taxon>
        <taxon>rosids</taxon>
        <taxon>fabids</taxon>
        <taxon>Fabales</taxon>
        <taxon>Fabaceae</taxon>
        <taxon>Papilionoideae</taxon>
        <taxon>50 kb inversion clade</taxon>
        <taxon>NPAAA clade</taxon>
        <taxon>indigoferoid/millettioid clade</taxon>
        <taxon>Phaseoleae</taxon>
        <taxon>Phaseolus</taxon>
    </lineage>
</organism>
<proteinExistence type="predicted"/>
<evidence type="ECO:0000256" key="1">
    <source>
        <dbReference type="SAM" id="MobiDB-lite"/>
    </source>
</evidence>
<accession>A0AAN9N8C4</accession>
<name>A0AAN9N8C4_PHACN</name>
<feature type="region of interest" description="Disordered" evidence="1">
    <location>
        <begin position="17"/>
        <end position="101"/>
    </location>
</feature>
<keyword evidence="3" id="KW-1185">Reference proteome</keyword>
<evidence type="ECO:0000313" key="3">
    <source>
        <dbReference type="Proteomes" id="UP001374584"/>
    </source>
</evidence>